<sequence>MEGVAADVRQRIHEGCRFVDLLSFLALDESFKLTPFNLMRVLSEAIGLSMIESREMVSMFDENFYPLVPDADIEHQWRAILDGRRGRACYDPRHDGFSLHG</sequence>
<name>A0A5R8ZB89_9ACTN</name>
<accession>A0A5R8ZB89</accession>
<dbReference type="Proteomes" id="UP000309033">
    <property type="component" value="Unassembled WGS sequence"/>
</dbReference>
<proteinExistence type="predicted"/>
<reference evidence="1" key="1">
    <citation type="submission" date="2019-05" db="EMBL/GenBank/DDBJ databases">
        <title>Isolation, diversity and antifungal activity of Actinobacteria from wheat.</title>
        <authorList>
            <person name="Yu B."/>
        </authorList>
    </citation>
    <scope>NUCLEOTIDE SEQUENCE [LARGE SCALE GENOMIC DNA]</scope>
    <source>
        <strain evidence="1">NEAU-HEGS1-5</strain>
    </source>
</reference>
<evidence type="ECO:0000313" key="2">
    <source>
        <dbReference type="Proteomes" id="UP000309033"/>
    </source>
</evidence>
<dbReference type="AlphaFoldDB" id="A0A5R8ZB89"/>
<evidence type="ECO:0000313" key="1">
    <source>
        <dbReference type="EMBL" id="TLP62116.1"/>
    </source>
</evidence>
<keyword evidence="2" id="KW-1185">Reference proteome</keyword>
<comment type="caution">
    <text evidence="1">The sequence shown here is derived from an EMBL/GenBank/DDBJ whole genome shotgun (WGS) entry which is preliminary data.</text>
</comment>
<dbReference type="OrthoDB" id="3634076at2"/>
<dbReference type="EMBL" id="VANP01000003">
    <property type="protein sequence ID" value="TLP62116.1"/>
    <property type="molecule type" value="Genomic_DNA"/>
</dbReference>
<protein>
    <submittedName>
        <fullName evidence="1">Uncharacterized protein</fullName>
    </submittedName>
</protein>
<organism evidence="1 2">
    <name type="scientific">Microbispora triticiradicis</name>
    <dbReference type="NCBI Taxonomy" id="2200763"/>
    <lineage>
        <taxon>Bacteria</taxon>
        <taxon>Bacillati</taxon>
        <taxon>Actinomycetota</taxon>
        <taxon>Actinomycetes</taxon>
        <taxon>Streptosporangiales</taxon>
        <taxon>Streptosporangiaceae</taxon>
        <taxon>Microbispora</taxon>
    </lineage>
</organism>
<gene>
    <name evidence="1" type="ORF">FED44_09065</name>
</gene>